<keyword evidence="1" id="KW-0732">Signal</keyword>
<comment type="caution">
    <text evidence="2">The sequence shown here is derived from an EMBL/GenBank/DDBJ whole genome shotgun (WGS) entry which is preliminary data.</text>
</comment>
<evidence type="ECO:0000256" key="1">
    <source>
        <dbReference type="SAM" id="SignalP"/>
    </source>
</evidence>
<proteinExistence type="predicted"/>
<name>A0A9P1IGY9_9PELO</name>
<feature type="chain" id="PRO_5040516171" evidence="1">
    <location>
        <begin position="16"/>
        <end position="144"/>
    </location>
</feature>
<evidence type="ECO:0000313" key="2">
    <source>
        <dbReference type="EMBL" id="CAI5444435.1"/>
    </source>
</evidence>
<dbReference type="EMBL" id="CANHGI010000003">
    <property type="protein sequence ID" value="CAI5444435.1"/>
    <property type="molecule type" value="Genomic_DNA"/>
</dbReference>
<gene>
    <name evidence="2" type="ORF">CAMP_LOCUS7072</name>
</gene>
<evidence type="ECO:0000313" key="3">
    <source>
        <dbReference type="Proteomes" id="UP001152747"/>
    </source>
</evidence>
<feature type="signal peptide" evidence="1">
    <location>
        <begin position="1"/>
        <end position="15"/>
    </location>
</feature>
<reference evidence="2" key="1">
    <citation type="submission" date="2022-11" db="EMBL/GenBank/DDBJ databases">
        <authorList>
            <person name="Kikuchi T."/>
        </authorList>
    </citation>
    <scope>NUCLEOTIDE SEQUENCE</scope>
    <source>
        <strain evidence="2">PS1010</strain>
    </source>
</reference>
<protein>
    <submittedName>
        <fullName evidence="2">Uncharacterized protein</fullName>
    </submittedName>
</protein>
<accession>A0A9P1IGY9</accession>
<keyword evidence="3" id="KW-1185">Reference proteome</keyword>
<dbReference type="AlphaFoldDB" id="A0A9P1IGY9"/>
<sequence>MSKLLILLIIPAVLSRSIPTQQDENVVLAEQFGEAFLKAVQTNDYSIFAPNFEGNVYDQNGNLVGKFSKEQLFQIIQASVNGGNGVIPKGDQKYDVVRNNDKLTITIISEGITNVATVTILGQNRFILNSLYYYAPASLTNNLI</sequence>
<dbReference type="Proteomes" id="UP001152747">
    <property type="component" value="Unassembled WGS sequence"/>
</dbReference>
<organism evidence="2 3">
    <name type="scientific">Caenorhabditis angaria</name>
    <dbReference type="NCBI Taxonomy" id="860376"/>
    <lineage>
        <taxon>Eukaryota</taxon>
        <taxon>Metazoa</taxon>
        <taxon>Ecdysozoa</taxon>
        <taxon>Nematoda</taxon>
        <taxon>Chromadorea</taxon>
        <taxon>Rhabditida</taxon>
        <taxon>Rhabditina</taxon>
        <taxon>Rhabditomorpha</taxon>
        <taxon>Rhabditoidea</taxon>
        <taxon>Rhabditidae</taxon>
        <taxon>Peloderinae</taxon>
        <taxon>Caenorhabditis</taxon>
    </lineage>
</organism>